<name>A0ACB5U4N2_CANBO</name>
<dbReference type="Proteomes" id="UP001165101">
    <property type="component" value="Unassembled WGS sequence"/>
</dbReference>
<sequence length="350" mass="39652">MSQFSFSKKFKGSFNKGCNRGRSGRGNGSNLNINCDFPSSSSPSSSTPISSNYSAPTSPISSSPTGMMGWFPQTITSSPIQQSSSNFLPPKPVFAKSQNKENKQGRAKMTKRSSSTNASQEINFDGLLEAIQFDDSNFTNEDYDIQDDEFQEDDKMDTSEPQSFNYPSSTTFKKDINISSPDLQGLPDIINELSHPSNKDKIVQDYFAQFEKSQSLDILFLFNNQTSFMMMENITDFQEERKFIDFTATTNSWKAKIIQALKTYPLAANSFKTLLREIIHPSASLDDFLRTQYKYRELEVKNYKGESKKIKGCTAHFTRNAKNQILHLFHVDLITIIKNSDDEEKLKESI</sequence>
<evidence type="ECO:0000313" key="2">
    <source>
        <dbReference type="Proteomes" id="UP001165101"/>
    </source>
</evidence>
<comment type="caution">
    <text evidence="1">The sequence shown here is derived from an EMBL/GenBank/DDBJ whole genome shotgun (WGS) entry which is preliminary data.</text>
</comment>
<organism evidence="1 2">
    <name type="scientific">Candida boidinii</name>
    <name type="common">Yeast</name>
    <dbReference type="NCBI Taxonomy" id="5477"/>
    <lineage>
        <taxon>Eukaryota</taxon>
        <taxon>Fungi</taxon>
        <taxon>Dikarya</taxon>
        <taxon>Ascomycota</taxon>
        <taxon>Saccharomycotina</taxon>
        <taxon>Pichiomycetes</taxon>
        <taxon>Pichiales</taxon>
        <taxon>Pichiaceae</taxon>
        <taxon>Ogataea</taxon>
        <taxon>Ogataea/Candida clade</taxon>
    </lineage>
</organism>
<accession>A0ACB5U4N2</accession>
<protein>
    <submittedName>
        <fullName evidence="1">Unnamed protein product</fullName>
    </submittedName>
</protein>
<dbReference type="EMBL" id="BSXV01004787">
    <property type="protein sequence ID" value="GMF01215.1"/>
    <property type="molecule type" value="Genomic_DNA"/>
</dbReference>
<proteinExistence type="predicted"/>
<reference evidence="1" key="1">
    <citation type="submission" date="2023-04" db="EMBL/GenBank/DDBJ databases">
        <title>Candida boidinii NBRC 1967.</title>
        <authorList>
            <person name="Ichikawa N."/>
            <person name="Sato H."/>
            <person name="Tonouchi N."/>
        </authorList>
    </citation>
    <scope>NUCLEOTIDE SEQUENCE</scope>
    <source>
        <strain evidence="1">NBRC 1967</strain>
    </source>
</reference>
<gene>
    <name evidence="1" type="ORF">Cboi01_000578200</name>
</gene>
<keyword evidence="2" id="KW-1185">Reference proteome</keyword>
<evidence type="ECO:0000313" key="1">
    <source>
        <dbReference type="EMBL" id="GMF01215.1"/>
    </source>
</evidence>